<organism evidence="1 2">
    <name type="scientific">Racocetra persica</name>
    <dbReference type="NCBI Taxonomy" id="160502"/>
    <lineage>
        <taxon>Eukaryota</taxon>
        <taxon>Fungi</taxon>
        <taxon>Fungi incertae sedis</taxon>
        <taxon>Mucoromycota</taxon>
        <taxon>Glomeromycotina</taxon>
        <taxon>Glomeromycetes</taxon>
        <taxon>Diversisporales</taxon>
        <taxon>Gigasporaceae</taxon>
        <taxon>Racocetra</taxon>
    </lineage>
</organism>
<dbReference type="EMBL" id="CAJVQC010012295">
    <property type="protein sequence ID" value="CAG8636828.1"/>
    <property type="molecule type" value="Genomic_DNA"/>
</dbReference>
<evidence type="ECO:0000313" key="1">
    <source>
        <dbReference type="EMBL" id="CAG8636828.1"/>
    </source>
</evidence>
<keyword evidence="2" id="KW-1185">Reference proteome</keyword>
<gene>
    <name evidence="1" type="ORF">RPERSI_LOCUS7320</name>
</gene>
<proteinExistence type="predicted"/>
<feature type="non-terminal residue" evidence="1">
    <location>
        <position position="1"/>
    </location>
</feature>
<name>A0ACA9N6R6_9GLOM</name>
<dbReference type="Proteomes" id="UP000789920">
    <property type="component" value="Unassembled WGS sequence"/>
</dbReference>
<evidence type="ECO:0000313" key="2">
    <source>
        <dbReference type="Proteomes" id="UP000789920"/>
    </source>
</evidence>
<reference evidence="1" key="1">
    <citation type="submission" date="2021-06" db="EMBL/GenBank/DDBJ databases">
        <authorList>
            <person name="Kallberg Y."/>
            <person name="Tangrot J."/>
            <person name="Rosling A."/>
        </authorList>
    </citation>
    <scope>NUCLEOTIDE SEQUENCE</scope>
    <source>
        <strain evidence="1">MA461A</strain>
    </source>
</reference>
<accession>A0ACA9N6R6</accession>
<sequence length="61" mass="7106">WLDIMLYLPDDDEGLDIRKKFLDADNAIQTFPIVPPKHPDSMYTRKAINTQEIKDFIGDNL</sequence>
<comment type="caution">
    <text evidence="1">The sequence shown here is derived from an EMBL/GenBank/DDBJ whole genome shotgun (WGS) entry which is preliminary data.</text>
</comment>
<feature type="non-terminal residue" evidence="1">
    <location>
        <position position="61"/>
    </location>
</feature>
<protein>
    <submittedName>
        <fullName evidence="1">2106_t:CDS:1</fullName>
    </submittedName>
</protein>